<protein>
    <submittedName>
        <fullName evidence="6">Uncharacterized protein</fullName>
    </submittedName>
</protein>
<keyword evidence="2 5" id="KW-1133">Transmembrane helix</keyword>
<dbReference type="InterPro" id="IPR028143">
    <property type="entry name" value="Get2/sif1"/>
</dbReference>
<dbReference type="PANTHER" id="PTHR28263">
    <property type="entry name" value="GOLGI TO ER TRAFFIC PROTEIN 2"/>
    <property type="match status" value="1"/>
</dbReference>
<gene>
    <name evidence="6" type="ORF">CPB84DRAFT_1685551</name>
</gene>
<evidence type="ECO:0000313" key="6">
    <source>
        <dbReference type="EMBL" id="KAF8885260.1"/>
    </source>
</evidence>
<dbReference type="GO" id="GO:0006890">
    <property type="term" value="P:retrograde vesicle-mediated transport, Golgi to endoplasmic reticulum"/>
    <property type="evidence" value="ECO:0007669"/>
    <property type="project" value="TreeGrafter"/>
</dbReference>
<dbReference type="AlphaFoldDB" id="A0A9P5NIG0"/>
<accession>A0A9P5NIG0</accession>
<dbReference type="Pfam" id="PF08690">
    <property type="entry name" value="GET2"/>
    <property type="match status" value="1"/>
</dbReference>
<evidence type="ECO:0000256" key="5">
    <source>
        <dbReference type="SAM" id="Phobius"/>
    </source>
</evidence>
<name>A0A9P5NIG0_GYMJU</name>
<evidence type="ECO:0000256" key="2">
    <source>
        <dbReference type="ARBA" id="ARBA00022989"/>
    </source>
</evidence>
<proteinExistence type="predicted"/>
<dbReference type="PANTHER" id="PTHR28263:SF1">
    <property type="entry name" value="GOLGI TO ER TRAFFIC PROTEIN 2"/>
    <property type="match status" value="1"/>
</dbReference>
<keyword evidence="3 5" id="KW-0472">Membrane</keyword>
<evidence type="ECO:0000313" key="7">
    <source>
        <dbReference type="Proteomes" id="UP000724874"/>
    </source>
</evidence>
<evidence type="ECO:0000256" key="1">
    <source>
        <dbReference type="ARBA" id="ARBA00022692"/>
    </source>
</evidence>
<organism evidence="6 7">
    <name type="scientific">Gymnopilus junonius</name>
    <name type="common">Spectacular rustgill mushroom</name>
    <name type="synonym">Gymnopilus spectabilis subsp. junonius</name>
    <dbReference type="NCBI Taxonomy" id="109634"/>
    <lineage>
        <taxon>Eukaryota</taxon>
        <taxon>Fungi</taxon>
        <taxon>Dikarya</taxon>
        <taxon>Basidiomycota</taxon>
        <taxon>Agaricomycotina</taxon>
        <taxon>Agaricomycetes</taxon>
        <taxon>Agaricomycetidae</taxon>
        <taxon>Agaricales</taxon>
        <taxon>Agaricineae</taxon>
        <taxon>Hymenogastraceae</taxon>
        <taxon>Gymnopilus</taxon>
    </lineage>
</organism>
<feature type="region of interest" description="Disordered" evidence="4">
    <location>
        <begin position="1"/>
        <end position="91"/>
    </location>
</feature>
<feature type="transmembrane region" description="Helical" evidence="5">
    <location>
        <begin position="204"/>
        <end position="224"/>
    </location>
</feature>
<sequence length="355" mass="38008">MSSAAARAEARRKAILSRGTDRLAKLTTSARGEDASALYHDAQLPSTKASNFLGEATSNMPPPPTHRSPSPEPSSQAPSSSTSRRRGTTPSRNANIFESLAGNATDPSVWLPEQQQQFMQALMNASAAPSQPSPFGELQDPISQMDNPLAALLGGPQAGAGGGAGMFPPFGGPGMGMMGMDGKFPATPGMGMEPPKEKTRLQKVMPLVHLVAMWCLLAYFVLWAEPKAFSEAGGVAEGQGAVSLWRRWAELGHRNPAVLDAMQTFKIRIVPFFWAFTTLQIILHSLRIFSGFDTVQPPTLLALALPHLPQPFPSLIINGLKYMQMGSLFLDDLSGIVVGIGFIIYFSGWLASSET</sequence>
<feature type="compositionally biased region" description="Pro residues" evidence="4">
    <location>
        <begin position="60"/>
        <end position="72"/>
    </location>
</feature>
<dbReference type="OrthoDB" id="5393181at2759"/>
<reference evidence="6" key="1">
    <citation type="submission" date="2020-11" db="EMBL/GenBank/DDBJ databases">
        <authorList>
            <consortium name="DOE Joint Genome Institute"/>
            <person name="Ahrendt S."/>
            <person name="Riley R."/>
            <person name="Andreopoulos W."/>
            <person name="LaButti K."/>
            <person name="Pangilinan J."/>
            <person name="Ruiz-duenas F.J."/>
            <person name="Barrasa J.M."/>
            <person name="Sanchez-Garcia M."/>
            <person name="Camarero S."/>
            <person name="Miyauchi S."/>
            <person name="Serrano A."/>
            <person name="Linde D."/>
            <person name="Babiker R."/>
            <person name="Drula E."/>
            <person name="Ayuso-Fernandez I."/>
            <person name="Pacheco R."/>
            <person name="Padilla G."/>
            <person name="Ferreira P."/>
            <person name="Barriuso J."/>
            <person name="Kellner H."/>
            <person name="Castanera R."/>
            <person name="Alfaro M."/>
            <person name="Ramirez L."/>
            <person name="Pisabarro A.G."/>
            <person name="Kuo A."/>
            <person name="Tritt A."/>
            <person name="Lipzen A."/>
            <person name="He G."/>
            <person name="Yan M."/>
            <person name="Ng V."/>
            <person name="Cullen D."/>
            <person name="Martin F."/>
            <person name="Rosso M.-N."/>
            <person name="Henrissat B."/>
            <person name="Hibbett D."/>
            <person name="Martinez A.T."/>
            <person name="Grigoriev I.V."/>
        </authorList>
    </citation>
    <scope>NUCLEOTIDE SEQUENCE</scope>
    <source>
        <strain evidence="6">AH 44721</strain>
    </source>
</reference>
<evidence type="ECO:0000256" key="4">
    <source>
        <dbReference type="SAM" id="MobiDB-lite"/>
    </source>
</evidence>
<feature type="compositionally biased region" description="Low complexity" evidence="4">
    <location>
        <begin position="73"/>
        <end position="91"/>
    </location>
</feature>
<feature type="transmembrane region" description="Helical" evidence="5">
    <location>
        <begin position="265"/>
        <end position="283"/>
    </location>
</feature>
<evidence type="ECO:0000256" key="3">
    <source>
        <dbReference type="ARBA" id="ARBA00023136"/>
    </source>
</evidence>
<keyword evidence="7" id="KW-1185">Reference proteome</keyword>
<keyword evidence="1 5" id="KW-0812">Transmembrane</keyword>
<dbReference type="EMBL" id="JADNYJ010000103">
    <property type="protein sequence ID" value="KAF8885260.1"/>
    <property type="molecule type" value="Genomic_DNA"/>
</dbReference>
<feature type="transmembrane region" description="Helical" evidence="5">
    <location>
        <begin position="328"/>
        <end position="351"/>
    </location>
</feature>
<dbReference type="Proteomes" id="UP000724874">
    <property type="component" value="Unassembled WGS sequence"/>
</dbReference>
<comment type="caution">
    <text evidence="6">The sequence shown here is derived from an EMBL/GenBank/DDBJ whole genome shotgun (WGS) entry which is preliminary data.</text>
</comment>